<organism evidence="1 2">
    <name type="scientific">Salegentibacter salinarum</name>
    <dbReference type="NCBI Taxonomy" id="447422"/>
    <lineage>
        <taxon>Bacteria</taxon>
        <taxon>Pseudomonadati</taxon>
        <taxon>Bacteroidota</taxon>
        <taxon>Flavobacteriia</taxon>
        <taxon>Flavobacteriales</taxon>
        <taxon>Flavobacteriaceae</taxon>
        <taxon>Salegentibacter</taxon>
    </lineage>
</organism>
<dbReference type="EMBL" id="LKTS01000001">
    <property type="protein sequence ID" value="PKD21431.1"/>
    <property type="molecule type" value="Genomic_DNA"/>
</dbReference>
<comment type="caution">
    <text evidence="1">The sequence shown here is derived from an EMBL/GenBank/DDBJ whole genome shotgun (WGS) entry which is preliminary data.</text>
</comment>
<dbReference type="RefSeq" id="WP_079711677.1">
    <property type="nucleotide sequence ID" value="NZ_FUZC01000001.1"/>
</dbReference>
<proteinExistence type="predicted"/>
<dbReference type="Proteomes" id="UP000232673">
    <property type="component" value="Unassembled WGS sequence"/>
</dbReference>
<sequence>MKNLPVNDLTPNWTPLDAVIPTGPTNQCRKKFVKSEIDSSCLKGDIHFAYRYLGAASDKSTTYDIDNIRINGN</sequence>
<keyword evidence="2" id="KW-1185">Reference proteome</keyword>
<dbReference type="AlphaFoldDB" id="A0A2N0U340"/>
<accession>A0A2N0U340</accession>
<name>A0A2N0U340_9FLAO</name>
<dbReference type="OrthoDB" id="1492759at2"/>
<protein>
    <submittedName>
        <fullName evidence="1">Uncharacterized protein</fullName>
    </submittedName>
</protein>
<evidence type="ECO:0000313" key="2">
    <source>
        <dbReference type="Proteomes" id="UP000232673"/>
    </source>
</evidence>
<reference evidence="1 2" key="1">
    <citation type="submission" date="2015-10" db="EMBL/GenBank/DDBJ databases">
        <title>Draft genome sequence of Salegentibacter salinarum KCTC 12975.</title>
        <authorList>
            <person name="Lin W."/>
            <person name="Zheng Q."/>
        </authorList>
    </citation>
    <scope>NUCLEOTIDE SEQUENCE [LARGE SCALE GENOMIC DNA]</scope>
    <source>
        <strain evidence="1 2">KCTC 12975</strain>
    </source>
</reference>
<evidence type="ECO:0000313" key="1">
    <source>
        <dbReference type="EMBL" id="PKD21431.1"/>
    </source>
</evidence>
<gene>
    <name evidence="1" type="ORF">APR41_00120</name>
</gene>